<dbReference type="InterPro" id="IPR016156">
    <property type="entry name" value="FAD/NAD-linked_Rdtase_dimer_sf"/>
</dbReference>
<dbReference type="InterPro" id="IPR050446">
    <property type="entry name" value="FAD-oxidoreductase/Apoptosis"/>
</dbReference>
<dbReference type="InterPro" id="IPR036188">
    <property type="entry name" value="FAD/NAD-bd_sf"/>
</dbReference>
<proteinExistence type="inferred from homology"/>
<dbReference type="GO" id="GO:0046872">
    <property type="term" value="F:metal ion binding"/>
    <property type="evidence" value="ECO:0007669"/>
    <property type="project" value="UniProtKB-KW"/>
</dbReference>
<evidence type="ECO:0000256" key="8">
    <source>
        <dbReference type="ARBA" id="ARBA00023004"/>
    </source>
</evidence>
<keyword evidence="3" id="KW-0285">Flavoprotein</keyword>
<keyword evidence="6" id="KW-0274">FAD</keyword>
<dbReference type="PROSITE" id="PS51296">
    <property type="entry name" value="RIESKE"/>
    <property type="match status" value="1"/>
</dbReference>
<evidence type="ECO:0000256" key="4">
    <source>
        <dbReference type="ARBA" id="ARBA00022714"/>
    </source>
</evidence>
<evidence type="ECO:0000313" key="11">
    <source>
        <dbReference type="EnsemblMetazoa" id="PPAI004176-PA"/>
    </source>
</evidence>
<feature type="compositionally biased region" description="Low complexity" evidence="10">
    <location>
        <begin position="9"/>
        <end position="23"/>
    </location>
</feature>
<dbReference type="CDD" id="cd03478">
    <property type="entry name" value="Rieske_AIFL_N"/>
    <property type="match status" value="1"/>
</dbReference>
<dbReference type="Pfam" id="PF00355">
    <property type="entry name" value="Rieske"/>
    <property type="match status" value="1"/>
</dbReference>
<dbReference type="PRINTS" id="PR00411">
    <property type="entry name" value="PNDRDTASEI"/>
</dbReference>
<keyword evidence="9" id="KW-0411">Iron-sulfur</keyword>
<dbReference type="Gene3D" id="3.50.50.60">
    <property type="entry name" value="FAD/NAD(P)-binding domain"/>
    <property type="match status" value="2"/>
</dbReference>
<feature type="region of interest" description="Disordered" evidence="10">
    <location>
        <begin position="1"/>
        <end position="26"/>
    </location>
</feature>
<sequence length="565" mass="61958">MKAYCFADSPAEPKSKPASPSSSMDRDLGVDFVEGVVCSEGDIKENEMKQFDLTDAGKVLLVRQNGKLSALGTKCTHYGAPLSSAALSNGRLRCQWHGACFNLTTGDIEDFPGLDSLPCYQVTVEGGQVKVRAKRSELESNKRVKEMAKRDPNNNKTFVIVGAGPSGVTCAQTLREEGFTGRIVMLSKESVLPYDRVKVNKAMDSKLETILLRQQEFYDSNDIEVMLEVEATKLDTKDQTVSCSNGYIIKYDKIYIATGSKARKHNCPGSDLPNVFTIRDFADAQKIIGQMTDQTHVVVLGVSFIGLEAAAYCAGKVAKVTIVGRGSVPLEPIFGTEIGTRIMQMFREKKVQFAMNSGIDRCLEQDGKLCSVQLADGQIIRADICIMGTGSTLYTDFMKTSGVELNPDGSVDTDLFLEANVQNVYVGGDIANAPVYSIGLDRATIGHYGLAQYHGRIAAQNMAGKRTQLKAVPYFWTVLFGKSFRYAGYGRAHEIRVIGSLPDLKFVAYHFDESGKVIGVCSCNRDPVVSQFAEFQMQGKTLRKEDLENDPFAWTATVSTCQKMQ</sequence>
<dbReference type="SUPFAM" id="SSF50022">
    <property type="entry name" value="ISP domain"/>
    <property type="match status" value="1"/>
</dbReference>
<dbReference type="Proteomes" id="UP000092462">
    <property type="component" value="Unassembled WGS sequence"/>
</dbReference>
<name>A0A1B0D964_PHLPP</name>
<accession>A0A1B0D964</accession>
<keyword evidence="7" id="KW-0560">Oxidoreductase</keyword>
<dbReference type="SUPFAM" id="SSF55424">
    <property type="entry name" value="FAD/NAD-linked reductases, dimerisation (C-terminal) domain"/>
    <property type="match status" value="1"/>
</dbReference>
<dbReference type="PANTHER" id="PTHR43557:SF2">
    <property type="entry name" value="RIESKE DOMAIN-CONTAINING PROTEIN-RELATED"/>
    <property type="match status" value="1"/>
</dbReference>
<evidence type="ECO:0000256" key="1">
    <source>
        <dbReference type="ARBA" id="ARBA00001974"/>
    </source>
</evidence>
<evidence type="ECO:0000256" key="7">
    <source>
        <dbReference type="ARBA" id="ARBA00023002"/>
    </source>
</evidence>
<keyword evidence="12" id="KW-1185">Reference proteome</keyword>
<evidence type="ECO:0000256" key="10">
    <source>
        <dbReference type="SAM" id="MobiDB-lite"/>
    </source>
</evidence>
<dbReference type="GO" id="GO:0005737">
    <property type="term" value="C:cytoplasm"/>
    <property type="evidence" value="ECO:0007669"/>
    <property type="project" value="TreeGrafter"/>
</dbReference>
<keyword evidence="5" id="KW-0479">Metal-binding</keyword>
<keyword evidence="4" id="KW-0001">2Fe-2S</keyword>
<keyword evidence="8" id="KW-0408">Iron</keyword>
<dbReference type="Pfam" id="PF07992">
    <property type="entry name" value="Pyr_redox_2"/>
    <property type="match status" value="1"/>
</dbReference>
<protein>
    <submittedName>
        <fullName evidence="11">Uncharacterized protein</fullName>
    </submittedName>
</protein>
<dbReference type="GO" id="GO:0051537">
    <property type="term" value="F:2 iron, 2 sulfur cluster binding"/>
    <property type="evidence" value="ECO:0007669"/>
    <property type="project" value="UniProtKB-KW"/>
</dbReference>
<dbReference type="EMBL" id="AJVK01004244">
    <property type="status" value="NOT_ANNOTATED_CDS"/>
    <property type="molecule type" value="Genomic_DNA"/>
</dbReference>
<dbReference type="PANTHER" id="PTHR43557">
    <property type="entry name" value="APOPTOSIS-INDUCING FACTOR 1"/>
    <property type="match status" value="1"/>
</dbReference>
<dbReference type="VEuPathDB" id="VectorBase:PPAPM1_000270"/>
<dbReference type="Gene3D" id="3.30.390.30">
    <property type="match status" value="1"/>
</dbReference>
<organism evidence="11 12">
    <name type="scientific">Phlebotomus papatasi</name>
    <name type="common">Sandfly</name>
    <dbReference type="NCBI Taxonomy" id="29031"/>
    <lineage>
        <taxon>Eukaryota</taxon>
        <taxon>Metazoa</taxon>
        <taxon>Ecdysozoa</taxon>
        <taxon>Arthropoda</taxon>
        <taxon>Hexapoda</taxon>
        <taxon>Insecta</taxon>
        <taxon>Pterygota</taxon>
        <taxon>Neoptera</taxon>
        <taxon>Endopterygota</taxon>
        <taxon>Diptera</taxon>
        <taxon>Nematocera</taxon>
        <taxon>Psychodoidea</taxon>
        <taxon>Psychodidae</taxon>
        <taxon>Phlebotomus</taxon>
        <taxon>Phlebotomus</taxon>
    </lineage>
</organism>
<evidence type="ECO:0000256" key="2">
    <source>
        <dbReference type="ARBA" id="ARBA00006442"/>
    </source>
</evidence>
<dbReference type="EnsemblMetazoa" id="PPAI004176-RA">
    <property type="protein sequence ID" value="PPAI004176-PA"/>
    <property type="gene ID" value="PPAI004176"/>
</dbReference>
<comment type="cofactor">
    <cofactor evidence="1">
        <name>FAD</name>
        <dbReference type="ChEBI" id="CHEBI:57692"/>
    </cofactor>
</comment>
<comment type="similarity">
    <text evidence="2">Belongs to the FAD-dependent oxidoreductase family.</text>
</comment>
<dbReference type="Gene3D" id="2.102.10.10">
    <property type="entry name" value="Rieske [2Fe-2S] iron-sulphur domain"/>
    <property type="match status" value="1"/>
</dbReference>
<evidence type="ECO:0000256" key="5">
    <source>
        <dbReference type="ARBA" id="ARBA00022723"/>
    </source>
</evidence>
<evidence type="ECO:0000256" key="9">
    <source>
        <dbReference type="ARBA" id="ARBA00023014"/>
    </source>
</evidence>
<dbReference type="VEuPathDB" id="VectorBase:PPAI004176"/>
<dbReference type="InterPro" id="IPR023753">
    <property type="entry name" value="FAD/NAD-binding_dom"/>
</dbReference>
<dbReference type="FunFam" id="2.102.10.10:FF:000003">
    <property type="entry name" value="apoptosis-inducing factor 3 isoform X2"/>
    <property type="match status" value="1"/>
</dbReference>
<dbReference type="InterPro" id="IPR036922">
    <property type="entry name" value="Rieske_2Fe-2S_sf"/>
</dbReference>
<evidence type="ECO:0000313" key="12">
    <source>
        <dbReference type="Proteomes" id="UP000092462"/>
    </source>
</evidence>
<dbReference type="GO" id="GO:0016651">
    <property type="term" value="F:oxidoreductase activity, acting on NAD(P)H"/>
    <property type="evidence" value="ECO:0007669"/>
    <property type="project" value="TreeGrafter"/>
</dbReference>
<dbReference type="AlphaFoldDB" id="A0A1B0D964"/>
<dbReference type="SUPFAM" id="SSF51905">
    <property type="entry name" value="FAD/NAD(P)-binding domain"/>
    <property type="match status" value="1"/>
</dbReference>
<evidence type="ECO:0000256" key="3">
    <source>
        <dbReference type="ARBA" id="ARBA00022630"/>
    </source>
</evidence>
<dbReference type="PRINTS" id="PR00368">
    <property type="entry name" value="FADPNR"/>
</dbReference>
<evidence type="ECO:0000256" key="6">
    <source>
        <dbReference type="ARBA" id="ARBA00022827"/>
    </source>
</evidence>
<reference evidence="11" key="1">
    <citation type="submission" date="2022-08" db="UniProtKB">
        <authorList>
            <consortium name="EnsemblMetazoa"/>
        </authorList>
    </citation>
    <scope>IDENTIFICATION</scope>
    <source>
        <strain evidence="11">Israel</strain>
    </source>
</reference>
<dbReference type="InterPro" id="IPR017941">
    <property type="entry name" value="Rieske_2Fe-2S"/>
</dbReference>